<evidence type="ECO:0000259" key="3">
    <source>
        <dbReference type="PROSITE" id="PS51782"/>
    </source>
</evidence>
<sequence length="183" mass="19999">MTKVAQDSARLPEGMERIGYDSDTGRYYFRDRDGSVWQGAQSAEFSEMTRVSDGAGASSTLDEDVEAAPRRSDGYQPLATDTDASYSKSTNSPYRTLFPFFLLIGVVLLLIWRLILAPGLSAPKSVCPTGAKSYLVEPGDSCWEISRTHGCSLDEFKAVNKKIECDRLMPGTTVCLPGVPDPK</sequence>
<evidence type="ECO:0000313" key="5">
    <source>
        <dbReference type="Proteomes" id="UP001215280"/>
    </source>
</evidence>
<feature type="transmembrane region" description="Helical" evidence="2">
    <location>
        <begin position="97"/>
        <end position="116"/>
    </location>
</feature>
<feature type="domain" description="LysM" evidence="3">
    <location>
        <begin position="132"/>
        <end position="176"/>
    </location>
</feature>
<keyword evidence="2" id="KW-1133">Transmembrane helix</keyword>
<keyword evidence="2" id="KW-0472">Membrane</keyword>
<dbReference type="AlphaFoldDB" id="A0AAD7NH58"/>
<name>A0AAD7NH58_9AGAR</name>
<dbReference type="Proteomes" id="UP001215280">
    <property type="component" value="Unassembled WGS sequence"/>
</dbReference>
<evidence type="ECO:0000256" key="2">
    <source>
        <dbReference type="SAM" id="Phobius"/>
    </source>
</evidence>
<dbReference type="PROSITE" id="PS51782">
    <property type="entry name" value="LYSM"/>
    <property type="match status" value="1"/>
</dbReference>
<keyword evidence="5" id="KW-1185">Reference proteome</keyword>
<reference evidence="4" key="1">
    <citation type="submission" date="2023-03" db="EMBL/GenBank/DDBJ databases">
        <title>Massive genome expansion in bonnet fungi (Mycena s.s.) driven by repeated elements and novel gene families across ecological guilds.</title>
        <authorList>
            <consortium name="Lawrence Berkeley National Laboratory"/>
            <person name="Harder C.B."/>
            <person name="Miyauchi S."/>
            <person name="Viragh M."/>
            <person name="Kuo A."/>
            <person name="Thoen E."/>
            <person name="Andreopoulos B."/>
            <person name="Lu D."/>
            <person name="Skrede I."/>
            <person name="Drula E."/>
            <person name="Henrissat B."/>
            <person name="Morin E."/>
            <person name="Kohler A."/>
            <person name="Barry K."/>
            <person name="LaButti K."/>
            <person name="Morin E."/>
            <person name="Salamov A."/>
            <person name="Lipzen A."/>
            <person name="Mereny Z."/>
            <person name="Hegedus B."/>
            <person name="Baldrian P."/>
            <person name="Stursova M."/>
            <person name="Weitz H."/>
            <person name="Taylor A."/>
            <person name="Grigoriev I.V."/>
            <person name="Nagy L.G."/>
            <person name="Martin F."/>
            <person name="Kauserud H."/>
        </authorList>
    </citation>
    <scope>NUCLEOTIDE SEQUENCE</scope>
    <source>
        <strain evidence="4">CBHHK188m</strain>
    </source>
</reference>
<evidence type="ECO:0000256" key="1">
    <source>
        <dbReference type="SAM" id="MobiDB-lite"/>
    </source>
</evidence>
<dbReference type="CDD" id="cd00118">
    <property type="entry name" value="LysM"/>
    <property type="match status" value="1"/>
</dbReference>
<dbReference type="InterPro" id="IPR036779">
    <property type="entry name" value="LysM_dom_sf"/>
</dbReference>
<comment type="caution">
    <text evidence="4">The sequence shown here is derived from an EMBL/GenBank/DDBJ whole genome shotgun (WGS) entry which is preliminary data.</text>
</comment>
<accession>A0AAD7NH58</accession>
<feature type="region of interest" description="Disordered" evidence="1">
    <location>
        <begin position="47"/>
        <end position="89"/>
    </location>
</feature>
<protein>
    <recommendedName>
        <fullName evidence="3">LysM domain-containing protein</fullName>
    </recommendedName>
</protein>
<dbReference type="Gene3D" id="3.10.350.10">
    <property type="entry name" value="LysM domain"/>
    <property type="match status" value="1"/>
</dbReference>
<organism evidence="4 5">
    <name type="scientific">Mycena maculata</name>
    <dbReference type="NCBI Taxonomy" id="230809"/>
    <lineage>
        <taxon>Eukaryota</taxon>
        <taxon>Fungi</taxon>
        <taxon>Dikarya</taxon>
        <taxon>Basidiomycota</taxon>
        <taxon>Agaricomycotina</taxon>
        <taxon>Agaricomycetes</taxon>
        <taxon>Agaricomycetidae</taxon>
        <taxon>Agaricales</taxon>
        <taxon>Marasmiineae</taxon>
        <taxon>Mycenaceae</taxon>
        <taxon>Mycena</taxon>
    </lineage>
</organism>
<proteinExistence type="predicted"/>
<dbReference type="SUPFAM" id="SSF54106">
    <property type="entry name" value="LysM domain"/>
    <property type="match status" value="1"/>
</dbReference>
<dbReference type="Pfam" id="PF01476">
    <property type="entry name" value="LysM"/>
    <property type="match status" value="1"/>
</dbReference>
<dbReference type="SMART" id="SM00257">
    <property type="entry name" value="LysM"/>
    <property type="match status" value="1"/>
</dbReference>
<dbReference type="EMBL" id="JARJLG010000050">
    <property type="protein sequence ID" value="KAJ7760105.1"/>
    <property type="molecule type" value="Genomic_DNA"/>
</dbReference>
<evidence type="ECO:0000313" key="4">
    <source>
        <dbReference type="EMBL" id="KAJ7760105.1"/>
    </source>
</evidence>
<keyword evidence="2" id="KW-0812">Transmembrane</keyword>
<dbReference type="InterPro" id="IPR018392">
    <property type="entry name" value="LysM"/>
</dbReference>
<gene>
    <name evidence="4" type="ORF">DFH07DRAFT_816881</name>
</gene>